<evidence type="ECO:0000313" key="3">
    <source>
        <dbReference type="Proteomes" id="UP000053398"/>
    </source>
</evidence>
<evidence type="ECO:0000259" key="1">
    <source>
        <dbReference type="PROSITE" id="PS51085"/>
    </source>
</evidence>
<keyword evidence="3" id="KW-1185">Reference proteome</keyword>
<comment type="caution">
    <text evidence="2">The sequence shown here is derived from an EMBL/GenBank/DDBJ whole genome shotgun (WGS) entry which is preliminary data.</text>
</comment>
<dbReference type="Pfam" id="PF00111">
    <property type="entry name" value="Fer2"/>
    <property type="match status" value="1"/>
</dbReference>
<dbReference type="CDD" id="cd00207">
    <property type="entry name" value="fer2"/>
    <property type="match status" value="1"/>
</dbReference>
<accession>A0A101PZ59</accession>
<reference evidence="2 3" key="1">
    <citation type="submission" date="2015-10" db="EMBL/GenBank/DDBJ databases">
        <title>Draft genome sequence of Streptomyces corchorusii DSM 40340, type strain for the species Streptomyces corchorusii.</title>
        <authorList>
            <person name="Ruckert C."/>
            <person name="Winkler A."/>
            <person name="Kalinowski J."/>
            <person name="Kampfer P."/>
            <person name="Glaeser S."/>
        </authorList>
    </citation>
    <scope>NUCLEOTIDE SEQUENCE [LARGE SCALE GENOMIC DNA]</scope>
    <source>
        <strain evidence="2 3">DSM 40340</strain>
    </source>
</reference>
<dbReference type="EMBL" id="LMWP01000035">
    <property type="protein sequence ID" value="KUN20330.1"/>
    <property type="molecule type" value="Genomic_DNA"/>
</dbReference>
<evidence type="ECO:0000313" key="2">
    <source>
        <dbReference type="EMBL" id="KUN20330.1"/>
    </source>
</evidence>
<dbReference type="Gene3D" id="3.10.20.30">
    <property type="match status" value="1"/>
</dbReference>
<dbReference type="InterPro" id="IPR012675">
    <property type="entry name" value="Beta-grasp_dom_sf"/>
</dbReference>
<sequence length="100" mass="10662">MNLKKLTILPAGTEVLLPAGSPLTEVEYEVPRLRPIPFGCRSGSCGACVIEVLEGLGSLGEPDPDELDFLEDLGRTGGTHRLACQCRLRGDATVRVADDI</sequence>
<dbReference type="GO" id="GO:0051537">
    <property type="term" value="F:2 iron, 2 sulfur cluster binding"/>
    <property type="evidence" value="ECO:0007669"/>
    <property type="project" value="InterPro"/>
</dbReference>
<gene>
    <name evidence="2" type="ORF">AQJ11_29475</name>
</gene>
<dbReference type="RefSeq" id="WP_058083556.1">
    <property type="nucleotide sequence ID" value="NZ_KQ948362.1"/>
</dbReference>
<dbReference type="InterPro" id="IPR001041">
    <property type="entry name" value="2Fe-2S_ferredoxin-type"/>
</dbReference>
<dbReference type="SUPFAM" id="SSF54292">
    <property type="entry name" value="2Fe-2S ferredoxin-like"/>
    <property type="match status" value="1"/>
</dbReference>
<dbReference type="Proteomes" id="UP000053398">
    <property type="component" value="Unassembled WGS sequence"/>
</dbReference>
<dbReference type="InterPro" id="IPR006058">
    <property type="entry name" value="2Fe2S_fd_BS"/>
</dbReference>
<proteinExistence type="predicted"/>
<dbReference type="InterPro" id="IPR036010">
    <property type="entry name" value="2Fe-2S_ferredoxin-like_sf"/>
</dbReference>
<feature type="domain" description="2Fe-2S ferredoxin-type" evidence="1">
    <location>
        <begin position="4"/>
        <end position="100"/>
    </location>
</feature>
<dbReference type="PROSITE" id="PS51085">
    <property type="entry name" value="2FE2S_FER_2"/>
    <property type="match status" value="1"/>
</dbReference>
<dbReference type="PROSITE" id="PS00197">
    <property type="entry name" value="2FE2S_FER_1"/>
    <property type="match status" value="1"/>
</dbReference>
<dbReference type="AlphaFoldDB" id="A0A101PZ59"/>
<organism evidence="2 3">
    <name type="scientific">Streptomyces corchorusii</name>
    <name type="common">Streptomyces chibaensis</name>
    <dbReference type="NCBI Taxonomy" id="1903"/>
    <lineage>
        <taxon>Bacteria</taxon>
        <taxon>Bacillati</taxon>
        <taxon>Actinomycetota</taxon>
        <taxon>Actinomycetes</taxon>
        <taxon>Kitasatosporales</taxon>
        <taxon>Streptomycetaceae</taxon>
        <taxon>Streptomyces</taxon>
    </lineage>
</organism>
<name>A0A101PZ59_STRCK</name>
<protein>
    <submittedName>
        <fullName evidence="2">Ferredoxin</fullName>
    </submittedName>
</protein>